<dbReference type="InterPro" id="IPR005995">
    <property type="entry name" value="Pgm_bpd_ind"/>
</dbReference>
<feature type="binding site" evidence="10">
    <location>
        <begin position="154"/>
        <end position="155"/>
    </location>
    <ligand>
        <name>substrate</name>
    </ligand>
</feature>
<feature type="binding site" evidence="11">
    <location>
        <position position="475"/>
    </location>
    <ligand>
        <name>Mn(2+)</name>
        <dbReference type="ChEBI" id="CHEBI:29035"/>
        <label>1</label>
    </ligand>
</feature>
<dbReference type="InterPro" id="IPR036646">
    <property type="entry name" value="PGAM_B_sf"/>
</dbReference>
<feature type="active site" description="Phosphoserine intermediate" evidence="9">
    <location>
        <position position="63"/>
    </location>
</feature>
<feature type="binding site" evidence="11">
    <location>
        <position position="458"/>
    </location>
    <ligand>
        <name>Mn(2+)</name>
        <dbReference type="ChEBI" id="CHEBI:29035"/>
        <label>2</label>
    </ligand>
</feature>
<dbReference type="KEGG" id="ehx:EMIHUDRAFT_435848"/>
<evidence type="ECO:0000256" key="9">
    <source>
        <dbReference type="PIRSR" id="PIRSR001492-1"/>
    </source>
</evidence>
<dbReference type="STRING" id="2903.R1CCM8"/>
<sequence>MTYKRACLIVIDGWGSRDESYGNAIMEAETPVMDAFKEDSDHYGIIGAAGLYVGLPDGTMGNSEVGHLTIGAGAVDYQDLVKINKSISEKTLSTRPALVDACKAANAGTGRLHLWGLLSDGGVHSHNQHIYALIEAIKGEGVKELFLHCCMDGRDTAPTSGGGYMKELEDKLAELNYGKVASVMGRYYAMDRDKRWERVQKAYDVMCRASGGEAKWAGEYDKEVKAYDVEAGKVKDLIEAMHGQKMTDEFIEPTGVCPGGGIADGDVFVCFNFRADRAKEMFECIAVKPLFDSAVERKPGMTISMTKLSAQFADLGIPTIFPPGSSSNGLSETVSKLGLTQYHSAETEKFAHVTFFFNGGREAPFEGEVRQLEDSPKVATYDLAPKMTVEKVANNMVAEIEAGKHTFLVCNLAAPDMVGHTGIYEKAMIAAAHTDECIGKIAAACKEKGVGLFITADHGNCETMLTEEGKPMTSHSCTPVPFVCQTGEKKVKRSVADRKDAGVADIAPTMLTYMGIPVPKEMTGESWID</sequence>
<evidence type="ECO:0000256" key="8">
    <source>
        <dbReference type="ARBA" id="ARBA00023235"/>
    </source>
</evidence>
<keyword evidence="7 11" id="KW-0464">Manganese</keyword>
<evidence type="ECO:0000256" key="5">
    <source>
        <dbReference type="ARBA" id="ARBA00022723"/>
    </source>
</evidence>
<dbReference type="Proteomes" id="UP000013827">
    <property type="component" value="Unassembled WGS sequence"/>
</dbReference>
<feature type="binding site" evidence="10">
    <location>
        <position position="186"/>
    </location>
    <ligand>
        <name>substrate</name>
    </ligand>
</feature>
<evidence type="ECO:0000313" key="14">
    <source>
        <dbReference type="EnsemblProtists" id="EOD20478"/>
    </source>
</evidence>
<reference evidence="14" key="2">
    <citation type="submission" date="2024-10" db="UniProtKB">
        <authorList>
            <consortium name="EnsemblProtists"/>
        </authorList>
    </citation>
    <scope>IDENTIFICATION</scope>
</reference>
<keyword evidence="5 11" id="KW-0479">Metal-binding</keyword>
<dbReference type="InterPro" id="IPR006124">
    <property type="entry name" value="Metalloenzyme"/>
</dbReference>
<dbReference type="EnsemblProtists" id="EOD20478">
    <property type="protein sequence ID" value="EOD20478"/>
    <property type="gene ID" value="EMIHUDRAFT_435848"/>
</dbReference>
<dbReference type="OMA" id="NCIHNAP"/>
<dbReference type="NCBIfam" id="TIGR01307">
    <property type="entry name" value="pgm_bpd_ind"/>
    <property type="match status" value="1"/>
</dbReference>
<dbReference type="PIRSF" id="PIRSF001492">
    <property type="entry name" value="IPGAM"/>
    <property type="match status" value="1"/>
</dbReference>
<feature type="binding site" evidence="11">
    <location>
        <position position="416"/>
    </location>
    <ligand>
        <name>Mn(2+)</name>
        <dbReference type="ChEBI" id="CHEBI:29035"/>
        <label>1</label>
    </ligand>
</feature>
<feature type="binding site" evidence="11">
    <location>
        <position position="420"/>
    </location>
    <ligand>
        <name>Mn(2+)</name>
        <dbReference type="ChEBI" id="CHEBI:29035"/>
        <label>1</label>
    </ligand>
</feature>
<dbReference type="PANTHER" id="PTHR31637:SF0">
    <property type="entry name" value="2,3-BISPHOSPHOGLYCERATE-INDEPENDENT PHOSPHOGLYCERATE MUTASE"/>
    <property type="match status" value="1"/>
</dbReference>
<dbReference type="Gene3D" id="3.40.1450.10">
    <property type="entry name" value="BPG-independent phosphoglycerate mutase, domain B"/>
    <property type="match status" value="1"/>
</dbReference>
<reference evidence="15" key="1">
    <citation type="journal article" date="2013" name="Nature">
        <title>Pan genome of the phytoplankton Emiliania underpins its global distribution.</title>
        <authorList>
            <person name="Read B.A."/>
            <person name="Kegel J."/>
            <person name="Klute M.J."/>
            <person name="Kuo A."/>
            <person name="Lefebvre S.C."/>
            <person name="Maumus F."/>
            <person name="Mayer C."/>
            <person name="Miller J."/>
            <person name="Monier A."/>
            <person name="Salamov A."/>
            <person name="Young J."/>
            <person name="Aguilar M."/>
            <person name="Claverie J.M."/>
            <person name="Frickenhaus S."/>
            <person name="Gonzalez K."/>
            <person name="Herman E.K."/>
            <person name="Lin Y.C."/>
            <person name="Napier J."/>
            <person name="Ogata H."/>
            <person name="Sarno A.F."/>
            <person name="Shmutz J."/>
            <person name="Schroeder D."/>
            <person name="de Vargas C."/>
            <person name="Verret F."/>
            <person name="von Dassow P."/>
            <person name="Valentin K."/>
            <person name="Van de Peer Y."/>
            <person name="Wheeler G."/>
            <person name="Dacks J.B."/>
            <person name="Delwiche C.F."/>
            <person name="Dyhrman S.T."/>
            <person name="Glockner G."/>
            <person name="John U."/>
            <person name="Richards T."/>
            <person name="Worden A.Z."/>
            <person name="Zhang X."/>
            <person name="Grigoriev I.V."/>
            <person name="Allen A.E."/>
            <person name="Bidle K."/>
            <person name="Borodovsky M."/>
            <person name="Bowler C."/>
            <person name="Brownlee C."/>
            <person name="Cock J.M."/>
            <person name="Elias M."/>
            <person name="Gladyshev V.N."/>
            <person name="Groth M."/>
            <person name="Guda C."/>
            <person name="Hadaegh A."/>
            <person name="Iglesias-Rodriguez M.D."/>
            <person name="Jenkins J."/>
            <person name="Jones B.M."/>
            <person name="Lawson T."/>
            <person name="Leese F."/>
            <person name="Lindquist E."/>
            <person name="Lobanov A."/>
            <person name="Lomsadze A."/>
            <person name="Malik S.B."/>
            <person name="Marsh M.E."/>
            <person name="Mackinder L."/>
            <person name="Mock T."/>
            <person name="Mueller-Roeber B."/>
            <person name="Pagarete A."/>
            <person name="Parker M."/>
            <person name="Probert I."/>
            <person name="Quesneville H."/>
            <person name="Raines C."/>
            <person name="Rensing S.A."/>
            <person name="Riano-Pachon D.M."/>
            <person name="Richier S."/>
            <person name="Rokitta S."/>
            <person name="Shiraiwa Y."/>
            <person name="Soanes D.M."/>
            <person name="van der Giezen M."/>
            <person name="Wahlund T.M."/>
            <person name="Williams B."/>
            <person name="Wilson W."/>
            <person name="Wolfe G."/>
            <person name="Wurch L.L."/>
        </authorList>
    </citation>
    <scope>NUCLEOTIDE SEQUENCE</scope>
</reference>
<dbReference type="RefSeq" id="XP_005772907.1">
    <property type="nucleotide sequence ID" value="XM_005772850.1"/>
</dbReference>
<comment type="similarity">
    <text evidence="3">Belongs to the BPG-independent phosphoglycerate mutase family.</text>
</comment>
<dbReference type="HAMAP" id="MF_01038">
    <property type="entry name" value="GpmI"/>
    <property type="match status" value="1"/>
</dbReference>
<feature type="binding site" evidence="10">
    <location>
        <position position="124"/>
    </location>
    <ligand>
        <name>substrate</name>
    </ligand>
</feature>
<evidence type="ECO:0000256" key="2">
    <source>
        <dbReference type="ARBA" id="ARBA00004798"/>
    </source>
</evidence>
<feature type="binding site" evidence="11">
    <location>
        <position position="457"/>
    </location>
    <ligand>
        <name>Mn(2+)</name>
        <dbReference type="ChEBI" id="CHEBI:29035"/>
        <label>2</label>
    </ligand>
</feature>
<dbReference type="SUPFAM" id="SSF53649">
    <property type="entry name" value="Alkaline phosphatase-like"/>
    <property type="match status" value="1"/>
</dbReference>
<comment type="pathway">
    <text evidence="2">Carbohydrate degradation; glycolysis; pyruvate from D-glyceraldehyde 3-phosphate: step 3/5.</text>
</comment>
<feature type="binding site" evidence="10">
    <location>
        <begin position="274"/>
        <end position="277"/>
    </location>
    <ligand>
        <name>substrate</name>
    </ligand>
</feature>
<evidence type="ECO:0000256" key="6">
    <source>
        <dbReference type="ARBA" id="ARBA00023152"/>
    </source>
</evidence>
<evidence type="ECO:0000256" key="1">
    <source>
        <dbReference type="ARBA" id="ARBA00001936"/>
    </source>
</evidence>
<dbReference type="FunFam" id="3.40.1450.10:FF:000002">
    <property type="entry name" value="2,3-bisphosphoglycerate-independent phosphoglycerate mutase"/>
    <property type="match status" value="1"/>
</dbReference>
<dbReference type="Pfam" id="PF01676">
    <property type="entry name" value="Metalloenzyme"/>
    <property type="match status" value="1"/>
</dbReference>
<dbReference type="Pfam" id="PF06415">
    <property type="entry name" value="iPGM_N"/>
    <property type="match status" value="1"/>
</dbReference>
<dbReference type="Gene3D" id="3.40.720.10">
    <property type="entry name" value="Alkaline Phosphatase, subunit A"/>
    <property type="match status" value="1"/>
</dbReference>
<evidence type="ECO:0000256" key="4">
    <source>
        <dbReference type="ARBA" id="ARBA00012026"/>
    </source>
</evidence>
<feature type="domain" description="BPG-independent PGAM N-terminal" evidence="13">
    <location>
        <begin position="83"/>
        <end position="306"/>
    </location>
</feature>
<evidence type="ECO:0000256" key="3">
    <source>
        <dbReference type="ARBA" id="ARBA00008819"/>
    </source>
</evidence>
<dbReference type="eggNOG" id="KOG4513">
    <property type="taxonomic scope" value="Eukaryota"/>
</dbReference>
<feature type="binding site" evidence="11">
    <location>
        <position position="63"/>
    </location>
    <ligand>
        <name>Mn(2+)</name>
        <dbReference type="ChEBI" id="CHEBI:29035"/>
        <label>2</label>
    </ligand>
</feature>
<keyword evidence="6" id="KW-0324">Glycolysis</keyword>
<keyword evidence="8" id="KW-0413">Isomerase</keyword>
<protein>
    <recommendedName>
        <fullName evidence="4">phosphoglycerate mutase (2,3-diphosphoglycerate-independent)</fullName>
        <ecNumber evidence="4">5.4.2.12</ecNumber>
    </recommendedName>
</protein>
<dbReference type="GO" id="GO:0005737">
    <property type="term" value="C:cytoplasm"/>
    <property type="evidence" value="ECO:0007669"/>
    <property type="project" value="InterPro"/>
</dbReference>
<dbReference type="AlphaFoldDB" id="A0A0D3JAE3"/>
<feature type="domain" description="Metalloenzyme" evidence="12">
    <location>
        <begin position="4"/>
        <end position="516"/>
    </location>
</feature>
<evidence type="ECO:0000256" key="11">
    <source>
        <dbReference type="PIRSR" id="PIRSR001492-3"/>
    </source>
</evidence>
<evidence type="ECO:0000313" key="15">
    <source>
        <dbReference type="Proteomes" id="UP000013827"/>
    </source>
</evidence>
<dbReference type="GO" id="GO:0006096">
    <property type="term" value="P:glycolytic process"/>
    <property type="evidence" value="ECO:0007669"/>
    <property type="project" value="UniProtKB-KW"/>
</dbReference>
<evidence type="ECO:0000259" key="13">
    <source>
        <dbReference type="Pfam" id="PF06415"/>
    </source>
</evidence>
<dbReference type="GO" id="GO:0006007">
    <property type="term" value="P:glucose catabolic process"/>
    <property type="evidence" value="ECO:0007669"/>
    <property type="project" value="InterPro"/>
</dbReference>
<dbReference type="PANTHER" id="PTHR31637">
    <property type="entry name" value="2,3-BISPHOSPHOGLYCERATE-INDEPENDENT PHOSPHOGLYCERATE MUTASE"/>
    <property type="match status" value="1"/>
</dbReference>
<evidence type="ECO:0000259" key="12">
    <source>
        <dbReference type="Pfam" id="PF01676"/>
    </source>
</evidence>
<dbReference type="GO" id="GO:0004619">
    <property type="term" value="F:phosphoglycerate mutase activity"/>
    <property type="evidence" value="ECO:0007669"/>
    <property type="project" value="UniProtKB-EC"/>
</dbReference>
<organism evidence="14 15">
    <name type="scientific">Emiliania huxleyi (strain CCMP1516)</name>
    <dbReference type="NCBI Taxonomy" id="280463"/>
    <lineage>
        <taxon>Eukaryota</taxon>
        <taxon>Haptista</taxon>
        <taxon>Haptophyta</taxon>
        <taxon>Prymnesiophyceae</taxon>
        <taxon>Isochrysidales</taxon>
        <taxon>Noelaerhabdaceae</taxon>
        <taxon>Emiliania</taxon>
    </lineage>
</organism>
<dbReference type="SUPFAM" id="SSF64158">
    <property type="entry name" value="2,3-Bisphosphoglycerate-independent phosphoglycerate mutase, substrate-binding domain"/>
    <property type="match status" value="1"/>
</dbReference>
<feature type="binding site" evidence="11">
    <location>
        <position position="12"/>
    </location>
    <ligand>
        <name>Mn(2+)</name>
        <dbReference type="ChEBI" id="CHEBI:29035"/>
        <label>2</label>
    </ligand>
</feature>
<accession>A0A0D3JAE3</accession>
<dbReference type="GO" id="GO:0030145">
    <property type="term" value="F:manganese ion binding"/>
    <property type="evidence" value="ECO:0007669"/>
    <property type="project" value="InterPro"/>
</dbReference>
<dbReference type="HOGENOM" id="CLU_026099_2_0_1"/>
<feature type="binding site" evidence="10">
    <location>
        <position position="349"/>
    </location>
    <ligand>
        <name>substrate</name>
    </ligand>
</feature>
<keyword evidence="15" id="KW-1185">Reference proteome</keyword>
<dbReference type="GeneID" id="17266025"/>
<dbReference type="InterPro" id="IPR011258">
    <property type="entry name" value="BPG-indep_PGM_N"/>
</dbReference>
<evidence type="ECO:0000256" key="10">
    <source>
        <dbReference type="PIRSR" id="PIRSR001492-2"/>
    </source>
</evidence>
<dbReference type="UniPathway" id="UPA00109">
    <property type="reaction ID" value="UER00186"/>
</dbReference>
<name>A0A0D3JAE3_EMIH1</name>
<proteinExistence type="inferred from homology"/>
<dbReference type="PaxDb" id="2903-EOD20478"/>
<evidence type="ECO:0000256" key="7">
    <source>
        <dbReference type="ARBA" id="ARBA00023211"/>
    </source>
</evidence>
<dbReference type="EC" id="5.4.2.12" evidence="4"/>
<dbReference type="InterPro" id="IPR017850">
    <property type="entry name" value="Alkaline_phosphatase_core_sf"/>
</dbReference>
<comment type="cofactor">
    <cofactor evidence="1">
        <name>Mn(2+)</name>
        <dbReference type="ChEBI" id="CHEBI:29035"/>
    </cofactor>
</comment>
<feature type="binding site" evidence="10">
    <location>
        <position position="192"/>
    </location>
    <ligand>
        <name>substrate</name>
    </ligand>
</feature>
<dbReference type="CDD" id="cd16010">
    <property type="entry name" value="iPGM"/>
    <property type="match status" value="1"/>
</dbReference>